<proteinExistence type="inferred from homology"/>
<dbReference type="RefSeq" id="WP_170926443.1">
    <property type="nucleotide sequence ID" value="NZ_FXWK01000001.1"/>
</dbReference>
<dbReference type="GO" id="GO:0004640">
    <property type="term" value="F:phosphoribosylanthranilate isomerase activity"/>
    <property type="evidence" value="ECO:0007669"/>
    <property type="project" value="UniProtKB-UniRule"/>
</dbReference>
<dbReference type="PANTHER" id="PTHR42894:SF1">
    <property type="entry name" value="N-(5'-PHOSPHORIBOSYL)ANTHRANILATE ISOMERASE"/>
    <property type="match status" value="1"/>
</dbReference>
<keyword evidence="5 9" id="KW-0028">Amino-acid biosynthesis</keyword>
<dbReference type="InterPro" id="IPR001240">
    <property type="entry name" value="PRAI_dom"/>
</dbReference>
<evidence type="ECO:0000259" key="10">
    <source>
        <dbReference type="Pfam" id="PF00697"/>
    </source>
</evidence>
<dbReference type="Proteomes" id="UP000194474">
    <property type="component" value="Unassembled WGS sequence"/>
</dbReference>
<evidence type="ECO:0000256" key="1">
    <source>
        <dbReference type="ARBA" id="ARBA00001164"/>
    </source>
</evidence>
<comment type="pathway">
    <text evidence="2 9">Amino-acid biosynthesis; L-tryptophan biosynthesis; L-tryptophan from chorismate: step 3/5.</text>
</comment>
<dbReference type="HAMAP" id="MF_00135">
    <property type="entry name" value="PRAI"/>
    <property type="match status" value="1"/>
</dbReference>
<feature type="domain" description="N-(5'phosphoribosyl) anthranilate isomerase (PRAI)" evidence="10">
    <location>
        <begin position="6"/>
        <end position="194"/>
    </location>
</feature>
<evidence type="ECO:0000256" key="4">
    <source>
        <dbReference type="ARBA" id="ARBA00022272"/>
    </source>
</evidence>
<reference evidence="12" key="1">
    <citation type="submission" date="2017-04" db="EMBL/GenBank/DDBJ databases">
        <authorList>
            <person name="Varghese N."/>
            <person name="Submissions S."/>
        </authorList>
    </citation>
    <scope>NUCLEOTIDE SEQUENCE [LARGE SCALE GENOMIC DNA]</scope>
</reference>
<dbReference type="PANTHER" id="PTHR42894">
    <property type="entry name" value="N-(5'-PHOSPHORIBOSYL)ANTHRANILATE ISOMERASE"/>
    <property type="match status" value="1"/>
</dbReference>
<dbReference type="Gene3D" id="3.20.20.70">
    <property type="entry name" value="Aldolase class I"/>
    <property type="match status" value="1"/>
</dbReference>
<evidence type="ECO:0000313" key="11">
    <source>
        <dbReference type="EMBL" id="SMQ75703.1"/>
    </source>
</evidence>
<gene>
    <name evidence="9" type="primary">trpF</name>
    <name evidence="11" type="ORF">SAMN06295905_2393</name>
</gene>
<keyword evidence="12" id="KW-1185">Reference proteome</keyword>
<evidence type="ECO:0000256" key="3">
    <source>
        <dbReference type="ARBA" id="ARBA00012572"/>
    </source>
</evidence>
<accession>A0A1Y6FT32</accession>
<dbReference type="SUPFAM" id="SSF51366">
    <property type="entry name" value="Ribulose-phoshate binding barrel"/>
    <property type="match status" value="1"/>
</dbReference>
<keyword evidence="6 9" id="KW-0822">Tryptophan biosynthesis</keyword>
<dbReference type="InterPro" id="IPR013785">
    <property type="entry name" value="Aldolase_TIM"/>
</dbReference>
<dbReference type="GO" id="GO:0000162">
    <property type="term" value="P:L-tryptophan biosynthetic process"/>
    <property type="evidence" value="ECO:0007669"/>
    <property type="project" value="UniProtKB-UniRule"/>
</dbReference>
<dbReference type="Pfam" id="PF00697">
    <property type="entry name" value="PRAI"/>
    <property type="match status" value="1"/>
</dbReference>
<dbReference type="EMBL" id="FXWK01000001">
    <property type="protein sequence ID" value="SMQ75703.1"/>
    <property type="molecule type" value="Genomic_DNA"/>
</dbReference>
<name>A0A1Y6FT32_9HYPH</name>
<evidence type="ECO:0000313" key="12">
    <source>
        <dbReference type="Proteomes" id="UP000194474"/>
    </source>
</evidence>
<evidence type="ECO:0000256" key="9">
    <source>
        <dbReference type="HAMAP-Rule" id="MF_00135"/>
    </source>
</evidence>
<evidence type="ECO:0000256" key="8">
    <source>
        <dbReference type="ARBA" id="ARBA00023235"/>
    </source>
</evidence>
<comment type="catalytic activity">
    <reaction evidence="1 9">
        <text>N-(5-phospho-beta-D-ribosyl)anthranilate = 1-(2-carboxyphenylamino)-1-deoxy-D-ribulose 5-phosphate</text>
        <dbReference type="Rhea" id="RHEA:21540"/>
        <dbReference type="ChEBI" id="CHEBI:18277"/>
        <dbReference type="ChEBI" id="CHEBI:58613"/>
        <dbReference type="EC" id="5.3.1.24"/>
    </reaction>
</comment>
<dbReference type="InterPro" id="IPR044643">
    <property type="entry name" value="TrpF_fam"/>
</dbReference>
<protein>
    <recommendedName>
        <fullName evidence="4 9">N-(5'-phosphoribosyl)anthranilate isomerase</fullName>
        <shortName evidence="9">PRAI</shortName>
        <ecNumber evidence="3 9">5.3.1.24</ecNumber>
    </recommendedName>
</protein>
<keyword evidence="7 9" id="KW-0057">Aromatic amino acid biosynthesis</keyword>
<dbReference type="InterPro" id="IPR011060">
    <property type="entry name" value="RibuloseP-bd_barrel"/>
</dbReference>
<dbReference type="CDD" id="cd00405">
    <property type="entry name" value="PRAI"/>
    <property type="match status" value="1"/>
</dbReference>
<keyword evidence="8 9" id="KW-0413">Isomerase</keyword>
<dbReference type="EC" id="5.3.1.24" evidence="3 9"/>
<evidence type="ECO:0000256" key="2">
    <source>
        <dbReference type="ARBA" id="ARBA00004664"/>
    </source>
</evidence>
<evidence type="ECO:0000256" key="5">
    <source>
        <dbReference type="ARBA" id="ARBA00022605"/>
    </source>
</evidence>
<organism evidence="11 12">
    <name type="scientific">Devosia lucknowensis</name>
    <dbReference type="NCBI Taxonomy" id="1096929"/>
    <lineage>
        <taxon>Bacteria</taxon>
        <taxon>Pseudomonadati</taxon>
        <taxon>Pseudomonadota</taxon>
        <taxon>Alphaproteobacteria</taxon>
        <taxon>Hyphomicrobiales</taxon>
        <taxon>Devosiaceae</taxon>
        <taxon>Devosia</taxon>
    </lineage>
</organism>
<dbReference type="UniPathway" id="UPA00035">
    <property type="reaction ID" value="UER00042"/>
</dbReference>
<dbReference type="AlphaFoldDB" id="A0A1Y6FT32"/>
<evidence type="ECO:0000256" key="7">
    <source>
        <dbReference type="ARBA" id="ARBA00023141"/>
    </source>
</evidence>
<evidence type="ECO:0000256" key="6">
    <source>
        <dbReference type="ARBA" id="ARBA00022822"/>
    </source>
</evidence>
<comment type="similarity">
    <text evidence="9">Belongs to the TrpF family.</text>
</comment>
<sequence length="232" mass="24302">MIVQIYTMQTVEEALQAAAVGVDYLGVTPSDRGLPGEIDFETAREIVDALEGKAKRVALSVESDIEDIADMVRAVRPDVLHLCGDIDLVTPGQVGKLRDILKGAFPALEILQAIPMTGPEALDHAAAFEAVSDMFILDSVAPHIGGIGAAGVTHDWSISREIVARSKRPVILAGGLNPENVAPAIAAVQPWGVDSLTHTNKPLPGGGFRKDIARIAAFVEAARAAAMETGAA</sequence>